<evidence type="ECO:0000256" key="1">
    <source>
        <dbReference type="ARBA" id="ARBA00004651"/>
    </source>
</evidence>
<dbReference type="Proteomes" id="UP001183794">
    <property type="component" value="Unassembled WGS sequence"/>
</dbReference>
<keyword evidence="2" id="KW-1003">Cell membrane</keyword>
<keyword evidence="10" id="KW-1185">Reference proteome</keyword>
<gene>
    <name evidence="9" type="ORF">J2S62_001987</name>
</gene>
<feature type="transmembrane region" description="Helical" evidence="7">
    <location>
        <begin position="146"/>
        <end position="167"/>
    </location>
</feature>
<feature type="transmembrane region" description="Helical" evidence="7">
    <location>
        <begin position="351"/>
        <end position="371"/>
    </location>
</feature>
<dbReference type="EMBL" id="JAVDYJ010000001">
    <property type="protein sequence ID" value="MDR7347730.1"/>
    <property type="molecule type" value="Genomic_DNA"/>
</dbReference>
<evidence type="ECO:0000256" key="5">
    <source>
        <dbReference type="ARBA" id="ARBA00023136"/>
    </source>
</evidence>
<feature type="region of interest" description="Disordered" evidence="6">
    <location>
        <begin position="407"/>
        <end position="429"/>
    </location>
</feature>
<evidence type="ECO:0000256" key="7">
    <source>
        <dbReference type="SAM" id="Phobius"/>
    </source>
</evidence>
<feature type="compositionally biased region" description="Polar residues" evidence="6">
    <location>
        <begin position="408"/>
        <end position="429"/>
    </location>
</feature>
<evidence type="ECO:0000313" key="10">
    <source>
        <dbReference type="Proteomes" id="UP001183794"/>
    </source>
</evidence>
<dbReference type="PANTHER" id="PTHR43124:SF3">
    <property type="entry name" value="CHLORAMPHENICOL EFFLUX PUMP RV0191"/>
    <property type="match status" value="1"/>
</dbReference>
<keyword evidence="5 7" id="KW-0472">Membrane</keyword>
<dbReference type="PANTHER" id="PTHR43124">
    <property type="entry name" value="PURINE EFFLUX PUMP PBUE"/>
    <property type="match status" value="1"/>
</dbReference>
<feature type="transmembrane region" description="Helical" evidence="7">
    <location>
        <begin position="314"/>
        <end position="331"/>
    </location>
</feature>
<dbReference type="InterPro" id="IPR011701">
    <property type="entry name" value="MFS"/>
</dbReference>
<dbReference type="RefSeq" id="WP_310174274.1">
    <property type="nucleotide sequence ID" value="NZ_BAABHE010000002.1"/>
</dbReference>
<organism evidence="9 10">
    <name type="scientific">Enteractinococcus fodinae</name>
    <dbReference type="NCBI Taxonomy" id="684663"/>
    <lineage>
        <taxon>Bacteria</taxon>
        <taxon>Bacillati</taxon>
        <taxon>Actinomycetota</taxon>
        <taxon>Actinomycetes</taxon>
        <taxon>Micrococcales</taxon>
        <taxon>Micrococcaceae</taxon>
    </lineage>
</organism>
<feature type="transmembrane region" description="Helical" evidence="7">
    <location>
        <begin position="290"/>
        <end position="308"/>
    </location>
</feature>
<dbReference type="InterPro" id="IPR036259">
    <property type="entry name" value="MFS_trans_sf"/>
</dbReference>
<keyword evidence="3 7" id="KW-0812">Transmembrane</keyword>
<feature type="transmembrane region" description="Helical" evidence="7">
    <location>
        <begin position="225"/>
        <end position="244"/>
    </location>
</feature>
<feature type="transmembrane region" description="Helical" evidence="7">
    <location>
        <begin position="118"/>
        <end position="139"/>
    </location>
</feature>
<feature type="transmembrane region" description="Helical" evidence="7">
    <location>
        <begin position="383"/>
        <end position="402"/>
    </location>
</feature>
<evidence type="ECO:0000256" key="2">
    <source>
        <dbReference type="ARBA" id="ARBA00022475"/>
    </source>
</evidence>
<feature type="transmembrane region" description="Helical" evidence="7">
    <location>
        <begin position="264"/>
        <end position="283"/>
    </location>
</feature>
<dbReference type="InterPro" id="IPR020846">
    <property type="entry name" value="MFS_dom"/>
</dbReference>
<sequence length="429" mass="45375">MKTDTTANMTGNPPKNRRTGGIVITISTLLAFSYGLQMYVVVPAYPTMTAEFGLSYSQIGLMVSLWFLGYALAHVPAGFAAAAWGLKRVAVWGGLITAISSGLIAMSGSYALMLTSRFIGGVGMSLVVAAIFPLGNYWSKPENGKLVAGILNGLGLTAGSAIGLYVWTYLMQAMDWRASLWVATAIGLVIALAAAALIQIPEHMDELEGDEFSWSGTMQVLKSKTMWGIGIVSVAAYGAFFTASQLAPGFAESEHGFSATNASLLGLVMLLIGIPGSILGGIFADRAKRFLSTLWIPAAVIVVLLVLIPFVNSIMLWVIMSLIGIFGMMYLSPASVSPSEYPEEVPSQDFATALGLVLTLGNMGAVIFPYVYTLGTEMGSSALGWWLIAGLSALSILGIRMAKESRVPTPSKSPEQLLNEQAVTNQVTA</sequence>
<evidence type="ECO:0000256" key="6">
    <source>
        <dbReference type="SAM" id="MobiDB-lite"/>
    </source>
</evidence>
<comment type="subcellular location">
    <subcellularLocation>
        <location evidence="1">Cell membrane</location>
        <topology evidence="1">Multi-pass membrane protein</topology>
    </subcellularLocation>
</comment>
<feature type="transmembrane region" description="Helical" evidence="7">
    <location>
        <begin position="89"/>
        <end position="112"/>
    </location>
</feature>
<evidence type="ECO:0000259" key="8">
    <source>
        <dbReference type="PROSITE" id="PS50850"/>
    </source>
</evidence>
<dbReference type="Gene3D" id="1.20.1250.20">
    <property type="entry name" value="MFS general substrate transporter like domains"/>
    <property type="match status" value="1"/>
</dbReference>
<dbReference type="InterPro" id="IPR050189">
    <property type="entry name" value="MFS_Efflux_Transporters"/>
</dbReference>
<dbReference type="SUPFAM" id="SSF103473">
    <property type="entry name" value="MFS general substrate transporter"/>
    <property type="match status" value="1"/>
</dbReference>
<accession>A0ABU2B299</accession>
<dbReference type="PROSITE" id="PS50850">
    <property type="entry name" value="MFS"/>
    <property type="match status" value="1"/>
</dbReference>
<feature type="transmembrane region" description="Helical" evidence="7">
    <location>
        <begin position="59"/>
        <end position="82"/>
    </location>
</feature>
<protein>
    <submittedName>
        <fullName evidence="9">MFS family arabinose efflux permease</fullName>
    </submittedName>
</protein>
<evidence type="ECO:0000256" key="4">
    <source>
        <dbReference type="ARBA" id="ARBA00022989"/>
    </source>
</evidence>
<feature type="transmembrane region" description="Helical" evidence="7">
    <location>
        <begin position="21"/>
        <end position="39"/>
    </location>
</feature>
<feature type="domain" description="Major facilitator superfamily (MFS) profile" evidence="8">
    <location>
        <begin position="23"/>
        <end position="407"/>
    </location>
</feature>
<dbReference type="Pfam" id="PF07690">
    <property type="entry name" value="MFS_1"/>
    <property type="match status" value="1"/>
</dbReference>
<proteinExistence type="predicted"/>
<reference evidence="9 10" key="1">
    <citation type="submission" date="2023-07" db="EMBL/GenBank/DDBJ databases">
        <title>Sequencing the genomes of 1000 actinobacteria strains.</title>
        <authorList>
            <person name="Klenk H.-P."/>
        </authorList>
    </citation>
    <scope>NUCLEOTIDE SEQUENCE [LARGE SCALE GENOMIC DNA]</scope>
    <source>
        <strain evidence="9 10">DSM 22966</strain>
    </source>
</reference>
<feature type="transmembrane region" description="Helical" evidence="7">
    <location>
        <begin position="179"/>
        <end position="198"/>
    </location>
</feature>
<name>A0ABU2B299_9MICC</name>
<evidence type="ECO:0000313" key="9">
    <source>
        <dbReference type="EMBL" id="MDR7347730.1"/>
    </source>
</evidence>
<keyword evidence="4 7" id="KW-1133">Transmembrane helix</keyword>
<comment type="caution">
    <text evidence="9">The sequence shown here is derived from an EMBL/GenBank/DDBJ whole genome shotgun (WGS) entry which is preliminary data.</text>
</comment>
<evidence type="ECO:0000256" key="3">
    <source>
        <dbReference type="ARBA" id="ARBA00022692"/>
    </source>
</evidence>